<dbReference type="PANTHER" id="PTHR43190">
    <property type="entry name" value="N-ACETYL-D-GLUCOSAMINE KINASE"/>
    <property type="match status" value="1"/>
</dbReference>
<dbReference type="Pfam" id="PF01869">
    <property type="entry name" value="BcrAD_BadFG"/>
    <property type="match status" value="1"/>
</dbReference>
<dbReference type="Gene3D" id="3.30.420.40">
    <property type="match status" value="2"/>
</dbReference>
<dbReference type="RefSeq" id="WP_175494069.1">
    <property type="nucleotide sequence ID" value="NZ_FNPZ01000001.1"/>
</dbReference>
<proteinExistence type="predicted"/>
<dbReference type="EMBL" id="FNPZ01000001">
    <property type="protein sequence ID" value="SDY42310.1"/>
    <property type="molecule type" value="Genomic_DNA"/>
</dbReference>
<keyword evidence="4" id="KW-1185">Reference proteome</keyword>
<feature type="compositionally biased region" description="Low complexity" evidence="1">
    <location>
        <begin position="296"/>
        <end position="318"/>
    </location>
</feature>
<dbReference type="InterPro" id="IPR002731">
    <property type="entry name" value="ATPase_BadF"/>
</dbReference>
<dbReference type="PANTHER" id="PTHR43190:SF3">
    <property type="entry name" value="N-ACETYL-D-GLUCOSAMINE KINASE"/>
    <property type="match status" value="1"/>
</dbReference>
<dbReference type="AlphaFoldDB" id="A0A1H3JQP6"/>
<reference evidence="3 4" key="1">
    <citation type="submission" date="2016-10" db="EMBL/GenBank/DDBJ databases">
        <authorList>
            <person name="de Groot N.N."/>
        </authorList>
    </citation>
    <scope>NUCLEOTIDE SEQUENCE [LARGE SCALE GENOMIC DNA]</scope>
    <source>
        <strain evidence="3 4">CGMCC 4.3491</strain>
    </source>
</reference>
<evidence type="ECO:0000256" key="1">
    <source>
        <dbReference type="SAM" id="MobiDB-lite"/>
    </source>
</evidence>
<dbReference type="InterPro" id="IPR043129">
    <property type="entry name" value="ATPase_NBD"/>
</dbReference>
<feature type="region of interest" description="Disordered" evidence="1">
    <location>
        <begin position="283"/>
        <end position="318"/>
    </location>
</feature>
<protein>
    <submittedName>
        <fullName evidence="3">BadF-type ATPase</fullName>
    </submittedName>
</protein>
<accession>A0A1H3JQP6</accession>
<dbReference type="SUPFAM" id="SSF53067">
    <property type="entry name" value="Actin-like ATPase domain"/>
    <property type="match status" value="1"/>
</dbReference>
<evidence type="ECO:0000313" key="3">
    <source>
        <dbReference type="EMBL" id="SDY42310.1"/>
    </source>
</evidence>
<evidence type="ECO:0000259" key="2">
    <source>
        <dbReference type="Pfam" id="PF01869"/>
    </source>
</evidence>
<evidence type="ECO:0000313" key="4">
    <source>
        <dbReference type="Proteomes" id="UP000198891"/>
    </source>
</evidence>
<dbReference type="STRING" id="381665.SAMN05216554_0280"/>
<feature type="domain" description="ATPase BadF/BadG/BcrA/BcrD type" evidence="2">
    <location>
        <begin position="13"/>
        <end position="279"/>
    </location>
</feature>
<dbReference type="Proteomes" id="UP000198891">
    <property type="component" value="Unassembled WGS sequence"/>
</dbReference>
<dbReference type="InterPro" id="IPR052519">
    <property type="entry name" value="Euk-type_GlcNAc_Kinase"/>
</dbReference>
<sequence>MTSGAAAVPGWVLGVDVGGSGSRVALAPVRDSSATGSPDSGHGGMRVLHGSRVGIASRGSSIPEVVDALLDRAAAEWPGEWASVAAIAVGATGAFTLIDDPHAVVRAIAARRPGAVAALATDAVTAHLGALAGSAGAVVAVGTGSVALGTDLGSVWRRVDGWGHLLGDRGAGSWIGREGLEAAMRQFDGVSTDGGALLAAAVESFGAPETWPSQLYTRNDRAGVLGSFAGRVDALAGEGDPAAVRIMTDAGREVARTLVAALDPRLPRVASAVGGVFAAPAASTPDPGAAATAHLGAPSAASIPQPAPAAPGAGAASRGATGAFTEAFAAAVREAHPPIELRPPAGTPLDGAIRLARLLVSPTPPSGHPEHLWLALPAL</sequence>
<organism evidence="3 4">
    <name type="scientific">Herbiconiux ginsengi</name>
    <dbReference type="NCBI Taxonomy" id="381665"/>
    <lineage>
        <taxon>Bacteria</taxon>
        <taxon>Bacillati</taxon>
        <taxon>Actinomycetota</taxon>
        <taxon>Actinomycetes</taxon>
        <taxon>Micrococcales</taxon>
        <taxon>Microbacteriaceae</taxon>
        <taxon>Herbiconiux</taxon>
    </lineage>
</organism>
<gene>
    <name evidence="3" type="ORF">SAMN05216554_0280</name>
</gene>
<name>A0A1H3JQP6_9MICO</name>